<dbReference type="RefSeq" id="XP_011128826.1">
    <property type="nucleotide sequence ID" value="XM_011130524.1"/>
</dbReference>
<sequence length="47" mass="5560">MVAIREEVPFEKRAAEAHRIRVKYPHRVPVIVERAPRADLPEIEKKK</sequence>
<dbReference type="InterPro" id="IPR029071">
    <property type="entry name" value="Ubiquitin-like_domsf"/>
</dbReference>
<dbReference type="SUPFAM" id="SSF54236">
    <property type="entry name" value="Ubiquitin-like"/>
    <property type="match status" value="1"/>
</dbReference>
<dbReference type="EMBL" id="AFNH02000087">
    <property type="protein sequence ID" value="EZG85430.1"/>
    <property type="molecule type" value="Genomic_DNA"/>
</dbReference>
<comment type="subcellular location">
    <subcellularLocation>
        <location evidence="1">Membrane</location>
    </subcellularLocation>
</comment>
<evidence type="ECO:0000313" key="7">
    <source>
        <dbReference type="Proteomes" id="UP000019763"/>
    </source>
</evidence>
<dbReference type="AlphaFoldDB" id="A0A023BD00"/>
<dbReference type="GO" id="GO:0016020">
    <property type="term" value="C:membrane"/>
    <property type="evidence" value="ECO:0007669"/>
    <property type="project" value="UniProtKB-SubCell"/>
</dbReference>
<dbReference type="VEuPathDB" id="CryptoDB:GNI_011750"/>
<dbReference type="GO" id="GO:0006914">
    <property type="term" value="P:autophagy"/>
    <property type="evidence" value="ECO:0007669"/>
    <property type="project" value="UniProtKB-KW"/>
</dbReference>
<accession>A0A023BD00</accession>
<evidence type="ECO:0000256" key="5">
    <source>
        <dbReference type="RuleBase" id="RU004384"/>
    </source>
</evidence>
<evidence type="ECO:0000313" key="6">
    <source>
        <dbReference type="EMBL" id="EZG85430.1"/>
    </source>
</evidence>
<organism evidence="6 7">
    <name type="scientific">Gregarina niphandrodes</name>
    <name type="common">Septate eugregarine</name>
    <dbReference type="NCBI Taxonomy" id="110365"/>
    <lineage>
        <taxon>Eukaryota</taxon>
        <taxon>Sar</taxon>
        <taxon>Alveolata</taxon>
        <taxon>Apicomplexa</taxon>
        <taxon>Conoidasida</taxon>
        <taxon>Gregarinasina</taxon>
        <taxon>Eugregarinorida</taxon>
        <taxon>Gregarinidae</taxon>
        <taxon>Gregarina</taxon>
    </lineage>
</organism>
<gene>
    <name evidence="6" type="ORF">GNI_011750</name>
</gene>
<keyword evidence="3" id="KW-0472">Membrane</keyword>
<dbReference type="Proteomes" id="UP000019763">
    <property type="component" value="Unassembled WGS sequence"/>
</dbReference>
<evidence type="ECO:0000256" key="2">
    <source>
        <dbReference type="ARBA" id="ARBA00007293"/>
    </source>
</evidence>
<evidence type="ECO:0000256" key="4">
    <source>
        <dbReference type="ARBA" id="ARBA00023288"/>
    </source>
</evidence>
<dbReference type="InterPro" id="IPR004241">
    <property type="entry name" value="Atg8-like"/>
</dbReference>
<keyword evidence="4" id="KW-0449">Lipoprotein</keyword>
<keyword evidence="5" id="KW-0072">Autophagy</keyword>
<evidence type="ECO:0000256" key="1">
    <source>
        <dbReference type="ARBA" id="ARBA00004370"/>
    </source>
</evidence>
<keyword evidence="7" id="KW-1185">Reference proteome</keyword>
<dbReference type="GeneID" id="22910690"/>
<dbReference type="PANTHER" id="PTHR10969">
    <property type="entry name" value="MICROTUBULE-ASSOCIATED PROTEINS 1A/1B LIGHT CHAIN 3-RELATED"/>
    <property type="match status" value="1"/>
</dbReference>
<evidence type="ECO:0000256" key="3">
    <source>
        <dbReference type="ARBA" id="ARBA00023136"/>
    </source>
</evidence>
<comment type="similarity">
    <text evidence="2 5">Belongs to the ATG8 family.</text>
</comment>
<reference evidence="6" key="1">
    <citation type="submission" date="2013-12" db="EMBL/GenBank/DDBJ databases">
        <authorList>
            <person name="Omoto C.K."/>
            <person name="Sibley D."/>
            <person name="Venepally P."/>
            <person name="Hadjithomas M."/>
            <person name="Karamycheva S."/>
            <person name="Brunk B."/>
            <person name="Roos D."/>
            <person name="Caler E."/>
            <person name="Lorenzi H."/>
        </authorList>
    </citation>
    <scope>NUCLEOTIDE SEQUENCE</scope>
</reference>
<protein>
    <recommendedName>
        <fullName evidence="5">Autophagy-related protein</fullName>
    </recommendedName>
</protein>
<dbReference type="Gene3D" id="3.10.20.90">
    <property type="entry name" value="Phosphatidylinositol 3-kinase Catalytic Subunit, Chain A, domain 1"/>
    <property type="match status" value="1"/>
</dbReference>
<dbReference type="Pfam" id="PF02991">
    <property type="entry name" value="ATG8"/>
    <property type="match status" value="1"/>
</dbReference>
<proteinExistence type="inferred from homology"/>
<dbReference type="OrthoDB" id="410567at2759"/>
<name>A0A023BD00_GRENI</name>
<comment type="caution">
    <text evidence="6">The sequence shown here is derived from an EMBL/GenBank/DDBJ whole genome shotgun (WGS) entry which is preliminary data.</text>
</comment>